<dbReference type="AlphaFoldDB" id="A0A914VWZ6"/>
<name>A0A914VWZ6_9BILA</name>
<proteinExistence type="predicted"/>
<organism evidence="1 2">
    <name type="scientific">Plectus sambesii</name>
    <dbReference type="NCBI Taxonomy" id="2011161"/>
    <lineage>
        <taxon>Eukaryota</taxon>
        <taxon>Metazoa</taxon>
        <taxon>Ecdysozoa</taxon>
        <taxon>Nematoda</taxon>
        <taxon>Chromadorea</taxon>
        <taxon>Plectida</taxon>
        <taxon>Plectina</taxon>
        <taxon>Plectoidea</taxon>
        <taxon>Plectidae</taxon>
        <taxon>Plectus</taxon>
    </lineage>
</organism>
<evidence type="ECO:0000313" key="2">
    <source>
        <dbReference type="WBParaSite" id="PSAMB.scaffold273size59796.g4191.t1"/>
    </source>
</evidence>
<evidence type="ECO:0000313" key="1">
    <source>
        <dbReference type="Proteomes" id="UP000887566"/>
    </source>
</evidence>
<reference evidence="2" key="1">
    <citation type="submission" date="2022-11" db="UniProtKB">
        <authorList>
            <consortium name="WormBaseParasite"/>
        </authorList>
    </citation>
    <scope>IDENTIFICATION</scope>
</reference>
<protein>
    <submittedName>
        <fullName evidence="2">Uncharacterized protein</fullName>
    </submittedName>
</protein>
<dbReference type="Proteomes" id="UP000887566">
    <property type="component" value="Unplaced"/>
</dbReference>
<dbReference type="WBParaSite" id="PSAMB.scaffold273size59796.g4191.t1">
    <property type="protein sequence ID" value="PSAMB.scaffold273size59796.g4191.t1"/>
    <property type="gene ID" value="PSAMB.scaffold273size59796.g4191"/>
</dbReference>
<sequence length="156" mass="18268">MSTTEPELCDGAYSIVVAAPTARAVFRRRPRRSFGQRNLWARAIPPQLCVMWQWLRLWRLTLFRKRHGRRHRRATWPRTRRIDCLVTLIPAFVAVRRRSLLLLRLLLTKKDAMSVMVAQENHQQIVQEPGKVTASQSMESVHTVAEEEVSAVRHFF</sequence>
<keyword evidence="1" id="KW-1185">Reference proteome</keyword>
<accession>A0A914VWZ6</accession>